<name>A0A1L0BJF8_9ASCO</name>
<dbReference type="AlphaFoldDB" id="A0A1L0BJF8"/>
<dbReference type="PANTHER" id="PTHR47204">
    <property type="entry name" value="OS02G0168900 PROTEIN"/>
    <property type="match status" value="1"/>
</dbReference>
<dbReference type="CDD" id="cd09271">
    <property type="entry name" value="RNase_H2-C"/>
    <property type="match status" value="1"/>
</dbReference>
<sequence length="136" mass="14930">MTSKIVIGGDGPEFAVNVVPCSIHYTGDANTATFFEPSKKHIKQGDNHVVTAQFRGLKLVGDQIDISNKNGQILTSSEILVNDPSKSDGDISIAKQYSAIGNFRELNVYGHDNPLSQNSKWKMLDEWEKIAEAIHS</sequence>
<evidence type="ECO:0000313" key="1">
    <source>
        <dbReference type="EMBL" id="SGZ51623.1"/>
    </source>
</evidence>
<dbReference type="GO" id="GO:0032299">
    <property type="term" value="C:ribonuclease H2 complex"/>
    <property type="evidence" value="ECO:0007669"/>
    <property type="project" value="InterPro"/>
</dbReference>
<proteinExistence type="predicted"/>
<organism evidence="1 2">
    <name type="scientific">Sungouiella intermedia</name>
    <dbReference type="NCBI Taxonomy" id="45354"/>
    <lineage>
        <taxon>Eukaryota</taxon>
        <taxon>Fungi</taxon>
        <taxon>Dikarya</taxon>
        <taxon>Ascomycota</taxon>
        <taxon>Saccharomycotina</taxon>
        <taxon>Pichiomycetes</taxon>
        <taxon>Metschnikowiaceae</taxon>
        <taxon>Sungouiella</taxon>
    </lineage>
</organism>
<accession>A0A1L0BJF8</accession>
<dbReference type="PANTHER" id="PTHR47204:SF1">
    <property type="entry name" value="RIBONUCLEASE H2 SUBUNIT C"/>
    <property type="match status" value="1"/>
</dbReference>
<dbReference type="InterPro" id="IPR013924">
    <property type="entry name" value="RNase_H2_suC"/>
</dbReference>
<dbReference type="EMBL" id="LT635758">
    <property type="protein sequence ID" value="SGZ51623.1"/>
    <property type="molecule type" value="Genomic_DNA"/>
</dbReference>
<dbReference type="OrthoDB" id="6222486at2759"/>
<dbReference type="Gene3D" id="2.40.128.680">
    <property type="match status" value="1"/>
</dbReference>
<keyword evidence="2" id="KW-1185">Reference proteome</keyword>
<evidence type="ECO:0000313" key="2">
    <source>
        <dbReference type="Proteomes" id="UP000182334"/>
    </source>
</evidence>
<protein>
    <submittedName>
        <fullName evidence="1">CIC11C00000001642</fullName>
    </submittedName>
</protein>
<dbReference type="GO" id="GO:0006401">
    <property type="term" value="P:RNA catabolic process"/>
    <property type="evidence" value="ECO:0007669"/>
    <property type="project" value="InterPro"/>
</dbReference>
<dbReference type="STRING" id="45354.A0A1L0BJF8"/>
<reference evidence="1 2" key="1">
    <citation type="submission" date="2016-10" db="EMBL/GenBank/DDBJ databases">
        <authorList>
            <person name="de Groot N.N."/>
        </authorList>
    </citation>
    <scope>NUCLEOTIDE SEQUENCE [LARGE SCALE GENOMIC DNA]</scope>
    <source>
        <strain evidence="1 2">CBS 141442</strain>
    </source>
</reference>
<dbReference type="Proteomes" id="UP000182334">
    <property type="component" value="Chromosome III"/>
</dbReference>
<gene>
    <name evidence="1" type="ORF">SAMEA4029010_CIC11G00000001642</name>
</gene>
<dbReference type="Pfam" id="PF08615">
    <property type="entry name" value="RNase_H2_suC"/>
    <property type="match status" value="1"/>
</dbReference>